<accession>A0A6B2JXY7</accession>
<dbReference type="SUPFAM" id="SSF55961">
    <property type="entry name" value="Bet v1-like"/>
    <property type="match status" value="1"/>
</dbReference>
<evidence type="ECO:0000256" key="4">
    <source>
        <dbReference type="ARBA" id="ARBA00023002"/>
    </source>
</evidence>
<dbReference type="Pfam" id="PF00848">
    <property type="entry name" value="Ring_hydroxyl_A"/>
    <property type="match status" value="1"/>
</dbReference>
<sequence length="371" mass="41200">MTSPLLDHCPPTLPAAAYRDAAWHERELAGIWRTEWVAMGRAEDFPARSVRRREVGGAEVIVVNDGKETRAFHNVCRHRGSELCAVDGPLGKLITCPYHAWAYAPDGRLISTAFATPGEDFQRGDHGLLPLHVKLWNGILFLSAAEEAPPFVTDIGADKLDSWPMEELRLGHRLETTIQCNWKVFWENYNECLHCPGIHPTLIDMVPVYKHGVMAENERVDGGAAHTALKDGARTWTETGAPCGPVFPDLSEAEQAEGFRFVTIWPSAFVVAHVDYVRLVRLTPVSPTETRLTADWLFSEETLSQPGFDAAAVARFATQVLSEDAAACEMNQRGLASPAYTAGRLMPQEYEIAAFHLWVLDRLMPDEGVTR</sequence>
<evidence type="ECO:0000313" key="8">
    <source>
        <dbReference type="EMBL" id="NDV00222.1"/>
    </source>
</evidence>
<dbReference type="GO" id="GO:0005506">
    <property type="term" value="F:iron ion binding"/>
    <property type="evidence" value="ECO:0007669"/>
    <property type="project" value="InterPro"/>
</dbReference>
<dbReference type="SUPFAM" id="SSF50022">
    <property type="entry name" value="ISP domain"/>
    <property type="match status" value="1"/>
</dbReference>
<dbReference type="GO" id="GO:0051537">
    <property type="term" value="F:2 iron, 2 sulfur cluster binding"/>
    <property type="evidence" value="ECO:0007669"/>
    <property type="project" value="UniProtKB-KW"/>
</dbReference>
<name>A0A6B2JXY7_9RHOB</name>
<evidence type="ECO:0000256" key="1">
    <source>
        <dbReference type="ARBA" id="ARBA00001962"/>
    </source>
</evidence>
<dbReference type="Gene3D" id="3.90.380.10">
    <property type="entry name" value="Naphthalene 1,2-dioxygenase Alpha Subunit, Chain A, domain 1"/>
    <property type="match status" value="1"/>
</dbReference>
<keyword evidence="4" id="KW-0560">Oxidoreductase</keyword>
<protein>
    <submittedName>
        <fullName evidence="8">Aromatic ring-hydroxylating dioxygenase subunit alpha</fullName>
    </submittedName>
</protein>
<reference evidence="8 9" key="1">
    <citation type="submission" date="2020-02" db="EMBL/GenBank/DDBJ databases">
        <title>Pseudoroseicyclus tamarix, sp. nov., isolated from offshore sediment of a Tamarix chinensis forest.</title>
        <authorList>
            <person name="Gai Y."/>
        </authorList>
    </citation>
    <scope>NUCLEOTIDE SEQUENCE [LARGE SCALE GENOMIC DNA]</scope>
    <source>
        <strain evidence="8 9">CLL3-39</strain>
    </source>
</reference>
<keyword evidence="5" id="KW-0408">Iron</keyword>
<evidence type="ECO:0000256" key="6">
    <source>
        <dbReference type="ARBA" id="ARBA00023014"/>
    </source>
</evidence>
<keyword evidence="2" id="KW-0001">2Fe-2S</keyword>
<gene>
    <name evidence="8" type="ORF">GZA08_04470</name>
</gene>
<dbReference type="InterPro" id="IPR017941">
    <property type="entry name" value="Rieske_2Fe-2S"/>
</dbReference>
<evidence type="ECO:0000259" key="7">
    <source>
        <dbReference type="PROSITE" id="PS51296"/>
    </source>
</evidence>
<comment type="cofactor">
    <cofactor evidence="1">
        <name>Fe cation</name>
        <dbReference type="ChEBI" id="CHEBI:24875"/>
    </cofactor>
</comment>
<evidence type="ECO:0000256" key="3">
    <source>
        <dbReference type="ARBA" id="ARBA00022723"/>
    </source>
</evidence>
<dbReference type="PROSITE" id="PS51296">
    <property type="entry name" value="RIESKE"/>
    <property type="match status" value="1"/>
</dbReference>
<keyword evidence="8" id="KW-0223">Dioxygenase</keyword>
<evidence type="ECO:0000313" key="9">
    <source>
        <dbReference type="Proteomes" id="UP000474757"/>
    </source>
</evidence>
<keyword evidence="3" id="KW-0479">Metal-binding</keyword>
<dbReference type="PANTHER" id="PTHR43756:SF5">
    <property type="entry name" value="CHOLINE MONOOXYGENASE, CHLOROPLASTIC"/>
    <property type="match status" value="1"/>
</dbReference>
<evidence type="ECO:0000256" key="5">
    <source>
        <dbReference type="ARBA" id="ARBA00023004"/>
    </source>
</evidence>
<dbReference type="AlphaFoldDB" id="A0A6B2JXY7"/>
<dbReference type="InterPro" id="IPR001663">
    <property type="entry name" value="Rng_hydr_dOase-A"/>
</dbReference>
<dbReference type="RefSeq" id="WP_163890361.1">
    <property type="nucleotide sequence ID" value="NZ_JAAFYS010000001.1"/>
</dbReference>
<organism evidence="8 9">
    <name type="scientific">Pseudoroseicyclus tamaricis</name>
    <dbReference type="NCBI Taxonomy" id="2705421"/>
    <lineage>
        <taxon>Bacteria</taxon>
        <taxon>Pseudomonadati</taxon>
        <taxon>Pseudomonadota</taxon>
        <taxon>Alphaproteobacteria</taxon>
        <taxon>Rhodobacterales</taxon>
        <taxon>Paracoccaceae</taxon>
        <taxon>Pseudoroseicyclus</taxon>
    </lineage>
</organism>
<dbReference type="InterPro" id="IPR036922">
    <property type="entry name" value="Rieske_2Fe-2S_sf"/>
</dbReference>
<dbReference type="Gene3D" id="2.102.10.10">
    <property type="entry name" value="Rieske [2Fe-2S] iron-sulphur domain"/>
    <property type="match status" value="1"/>
</dbReference>
<proteinExistence type="predicted"/>
<dbReference type="EMBL" id="JAAGAB010000001">
    <property type="protein sequence ID" value="NDV00222.1"/>
    <property type="molecule type" value="Genomic_DNA"/>
</dbReference>
<evidence type="ECO:0000256" key="2">
    <source>
        <dbReference type="ARBA" id="ARBA00022714"/>
    </source>
</evidence>
<dbReference type="InterPro" id="IPR015879">
    <property type="entry name" value="Ring_hydroxy_dOase_asu_C_dom"/>
</dbReference>
<keyword evidence="9" id="KW-1185">Reference proteome</keyword>
<dbReference type="CDD" id="cd03469">
    <property type="entry name" value="Rieske_RO_Alpha_N"/>
    <property type="match status" value="1"/>
</dbReference>
<dbReference type="Proteomes" id="UP000474757">
    <property type="component" value="Unassembled WGS sequence"/>
</dbReference>
<keyword evidence="6" id="KW-0411">Iron-sulfur</keyword>
<dbReference type="PRINTS" id="PR00090">
    <property type="entry name" value="RNGDIOXGNASE"/>
</dbReference>
<dbReference type="Pfam" id="PF00355">
    <property type="entry name" value="Rieske"/>
    <property type="match status" value="1"/>
</dbReference>
<dbReference type="PANTHER" id="PTHR43756">
    <property type="entry name" value="CHOLINE MONOOXYGENASE, CHLOROPLASTIC"/>
    <property type="match status" value="1"/>
</dbReference>
<feature type="domain" description="Rieske" evidence="7">
    <location>
        <begin position="36"/>
        <end position="142"/>
    </location>
</feature>
<comment type="caution">
    <text evidence="8">The sequence shown here is derived from an EMBL/GenBank/DDBJ whole genome shotgun (WGS) entry which is preliminary data.</text>
</comment>
<dbReference type="GO" id="GO:0051213">
    <property type="term" value="F:dioxygenase activity"/>
    <property type="evidence" value="ECO:0007669"/>
    <property type="project" value="UniProtKB-KW"/>
</dbReference>